<gene>
    <name evidence="3" type="ORF">Amon01_000757100</name>
</gene>
<evidence type="ECO:0000256" key="2">
    <source>
        <dbReference type="SAM" id="Phobius"/>
    </source>
</evidence>
<accession>A0A9W7DK12</accession>
<keyword evidence="2" id="KW-0472">Membrane</keyword>
<proteinExistence type="predicted"/>
<protein>
    <submittedName>
        <fullName evidence="3">Unnamed protein product</fullName>
    </submittedName>
</protein>
<dbReference type="Proteomes" id="UP001165063">
    <property type="component" value="Unassembled WGS sequence"/>
</dbReference>
<name>A0A9W7DK12_AMBMO</name>
<sequence>MVKSPLQLLVISSKAGGFSANHRRFIHNINMSKLHKSAILKPQNIINQWSCQRFNSNQTPSNYAGSSNNKPIPKFNNNGERQFTEDESQEVLFHLKKIWSNTSLSKREKYEEITRLFDSFQMGGLVSPCAQSMIRAILTDQSPDAEVAGVKYQNMHLFHESLQNYHNGKQLKANGLPDTTCLDDETAGSGKPGSESSTSGPNNVVVALVTLIIVGFVYNSMKSKTKKDEKQD</sequence>
<feature type="region of interest" description="Disordered" evidence="1">
    <location>
        <begin position="57"/>
        <end position="80"/>
    </location>
</feature>
<keyword evidence="2" id="KW-1133">Transmembrane helix</keyword>
<evidence type="ECO:0000313" key="4">
    <source>
        <dbReference type="Proteomes" id="UP001165063"/>
    </source>
</evidence>
<keyword evidence="4" id="KW-1185">Reference proteome</keyword>
<dbReference type="EMBL" id="BSXU01005689">
    <property type="protein sequence ID" value="GMG55490.1"/>
    <property type="molecule type" value="Genomic_DNA"/>
</dbReference>
<keyword evidence="2" id="KW-0812">Transmembrane</keyword>
<dbReference type="AlphaFoldDB" id="A0A9W7DK12"/>
<organism evidence="3 4">
    <name type="scientific">Ambrosiozyma monospora</name>
    <name type="common">Yeast</name>
    <name type="synonym">Endomycopsis monosporus</name>
    <dbReference type="NCBI Taxonomy" id="43982"/>
    <lineage>
        <taxon>Eukaryota</taxon>
        <taxon>Fungi</taxon>
        <taxon>Dikarya</taxon>
        <taxon>Ascomycota</taxon>
        <taxon>Saccharomycotina</taxon>
        <taxon>Pichiomycetes</taxon>
        <taxon>Pichiales</taxon>
        <taxon>Pichiaceae</taxon>
        <taxon>Ambrosiozyma</taxon>
    </lineage>
</organism>
<comment type="caution">
    <text evidence="3">The sequence shown here is derived from an EMBL/GenBank/DDBJ whole genome shotgun (WGS) entry which is preliminary data.</text>
</comment>
<reference evidence="3" key="1">
    <citation type="submission" date="2023-04" db="EMBL/GenBank/DDBJ databases">
        <title>Ambrosiozyma monospora NBRC 1965.</title>
        <authorList>
            <person name="Ichikawa N."/>
            <person name="Sato H."/>
            <person name="Tonouchi N."/>
        </authorList>
    </citation>
    <scope>NUCLEOTIDE SEQUENCE</scope>
    <source>
        <strain evidence="3">NBRC 1965</strain>
    </source>
</reference>
<feature type="transmembrane region" description="Helical" evidence="2">
    <location>
        <begin position="204"/>
        <end position="221"/>
    </location>
</feature>
<evidence type="ECO:0000313" key="3">
    <source>
        <dbReference type="EMBL" id="GMG55490.1"/>
    </source>
</evidence>
<evidence type="ECO:0000256" key="1">
    <source>
        <dbReference type="SAM" id="MobiDB-lite"/>
    </source>
</evidence>